<keyword evidence="21" id="KW-1185">Reference proteome</keyword>
<dbReference type="AlphaFoldDB" id="A0A3N4J280"/>
<accession>A0A3N4J280</accession>
<gene>
    <name evidence="20" type="ORF">L873DRAFT_1817644</name>
</gene>
<evidence type="ECO:0000256" key="13">
    <source>
        <dbReference type="ARBA" id="ARBA00023098"/>
    </source>
</evidence>
<keyword evidence="14" id="KW-0496">Mitochondrion</keyword>
<evidence type="ECO:0000256" key="6">
    <source>
        <dbReference type="ARBA" id="ARBA00012487"/>
    </source>
</evidence>
<name>A0A3N4J280_9PEZI</name>
<comment type="similarity">
    <text evidence="5">Belongs to the TAM41 family.</text>
</comment>
<dbReference type="Pfam" id="PF09139">
    <property type="entry name" value="Tam41_Mmp37"/>
    <property type="match status" value="1"/>
</dbReference>
<sequence length="438" mass="49577">MISRQLVRIPGLQLPFSSSSSSSSAQLLQYRNLSSPPPKDNNNDQPTPTPPSNPAPEPDLDPRAPTPLSDSFGANQHMPIDEALQQRLRTILWQFRAPIRYAFAYGSGVFSQGGSSSSKKKPMIDLIFGVTYSQHWHSLNLAQHPEHYSFLGRMGSRVVSHVQDDFGAGVYFNPYIEINGTILKYGITNHKTLLHDLQTWETLYLSGRLQKPVKILRDDPEIRLANHQNLLSALRTALLLLPETFSERELYTTIAGISYTGDPRMSLWSENPNKVRDIVGNQLSQFRRLYAPIVAQLPNLHIRGPWAAHAEEEVWMQQDMSPQRRANIIRRLPPSFRQKLYFQYQRKFAIPALEFEEMMVGKTPDEERLVRKEGGEFERRIAMDVQGVGQVVRGVVKATVAWPSIVQTLKGPLTAGAGRSLRYLRDKVGKWVDGSRGK</sequence>
<evidence type="ECO:0000256" key="17">
    <source>
        <dbReference type="ARBA" id="ARBA00023264"/>
    </source>
</evidence>
<keyword evidence="11" id="KW-0999">Mitochondrion inner membrane</keyword>
<evidence type="ECO:0000256" key="19">
    <source>
        <dbReference type="SAM" id="MobiDB-lite"/>
    </source>
</evidence>
<evidence type="ECO:0000256" key="8">
    <source>
        <dbReference type="ARBA" id="ARBA00022516"/>
    </source>
</evidence>
<keyword evidence="13" id="KW-0443">Lipid metabolism</keyword>
<proteinExistence type="inferred from homology"/>
<evidence type="ECO:0000256" key="1">
    <source>
        <dbReference type="ARBA" id="ARBA00001946"/>
    </source>
</evidence>
<dbReference type="STRING" id="1336337.A0A3N4J280"/>
<evidence type="ECO:0000256" key="10">
    <source>
        <dbReference type="ARBA" id="ARBA00022695"/>
    </source>
</evidence>
<evidence type="ECO:0000256" key="18">
    <source>
        <dbReference type="ARBA" id="ARBA00029893"/>
    </source>
</evidence>
<dbReference type="PIRSF" id="PIRSF028840">
    <property type="entry name" value="Mmp37"/>
    <property type="match status" value="1"/>
</dbReference>
<feature type="compositionally biased region" description="Pro residues" evidence="19">
    <location>
        <begin position="47"/>
        <end position="57"/>
    </location>
</feature>
<dbReference type="EMBL" id="ML120473">
    <property type="protein sequence ID" value="RPA92443.1"/>
    <property type="molecule type" value="Genomic_DNA"/>
</dbReference>
<evidence type="ECO:0000256" key="5">
    <source>
        <dbReference type="ARBA" id="ARBA00005458"/>
    </source>
</evidence>
<reference evidence="20 21" key="1">
    <citation type="journal article" date="2018" name="Nat. Ecol. Evol.">
        <title>Pezizomycetes genomes reveal the molecular basis of ectomycorrhizal truffle lifestyle.</title>
        <authorList>
            <person name="Murat C."/>
            <person name="Payen T."/>
            <person name="Noel B."/>
            <person name="Kuo A."/>
            <person name="Morin E."/>
            <person name="Chen J."/>
            <person name="Kohler A."/>
            <person name="Krizsan K."/>
            <person name="Balestrini R."/>
            <person name="Da Silva C."/>
            <person name="Montanini B."/>
            <person name="Hainaut M."/>
            <person name="Levati E."/>
            <person name="Barry K.W."/>
            <person name="Belfiori B."/>
            <person name="Cichocki N."/>
            <person name="Clum A."/>
            <person name="Dockter R.B."/>
            <person name="Fauchery L."/>
            <person name="Guy J."/>
            <person name="Iotti M."/>
            <person name="Le Tacon F."/>
            <person name="Lindquist E.A."/>
            <person name="Lipzen A."/>
            <person name="Malagnac F."/>
            <person name="Mello A."/>
            <person name="Molinier V."/>
            <person name="Miyauchi S."/>
            <person name="Poulain J."/>
            <person name="Riccioni C."/>
            <person name="Rubini A."/>
            <person name="Sitrit Y."/>
            <person name="Splivallo R."/>
            <person name="Traeger S."/>
            <person name="Wang M."/>
            <person name="Zifcakova L."/>
            <person name="Wipf D."/>
            <person name="Zambonelli A."/>
            <person name="Paolocci F."/>
            <person name="Nowrousian M."/>
            <person name="Ottonello S."/>
            <person name="Baldrian P."/>
            <person name="Spatafora J.W."/>
            <person name="Henrissat B."/>
            <person name="Nagy L.G."/>
            <person name="Aury J.M."/>
            <person name="Wincker P."/>
            <person name="Grigoriev I.V."/>
            <person name="Bonfante P."/>
            <person name="Martin F.M."/>
        </authorList>
    </citation>
    <scope>NUCLEOTIDE SEQUENCE [LARGE SCALE GENOMIC DNA]</scope>
    <source>
        <strain evidence="20 21">120613-1</strain>
    </source>
</reference>
<feature type="region of interest" description="Disordered" evidence="19">
    <location>
        <begin position="15"/>
        <end position="75"/>
    </location>
</feature>
<comment type="cofactor">
    <cofactor evidence="1">
        <name>Mg(2+)</name>
        <dbReference type="ChEBI" id="CHEBI:18420"/>
    </cofactor>
</comment>
<protein>
    <recommendedName>
        <fullName evidence="7">Phosphatidate cytidylyltransferase, mitochondrial</fullName>
        <ecNumber evidence="6">2.7.7.41</ecNumber>
    </recommendedName>
    <alternativeName>
        <fullName evidence="18">CDP-diacylglycerol synthase</fullName>
    </alternativeName>
</protein>
<dbReference type="UniPathway" id="UPA00557">
    <property type="reaction ID" value="UER00614"/>
</dbReference>
<keyword evidence="9" id="KW-0808">Transferase</keyword>
<evidence type="ECO:0000256" key="2">
    <source>
        <dbReference type="ARBA" id="ARBA00004443"/>
    </source>
</evidence>
<dbReference type="InterPro" id="IPR015222">
    <property type="entry name" value="Tam41"/>
</dbReference>
<evidence type="ECO:0000256" key="14">
    <source>
        <dbReference type="ARBA" id="ARBA00023128"/>
    </source>
</evidence>
<keyword evidence="8" id="KW-0444">Lipid biosynthesis</keyword>
<dbReference type="GO" id="GO:0032049">
    <property type="term" value="P:cardiolipin biosynthetic process"/>
    <property type="evidence" value="ECO:0007669"/>
    <property type="project" value="InterPro"/>
</dbReference>
<dbReference type="OrthoDB" id="341477at2759"/>
<evidence type="ECO:0000256" key="16">
    <source>
        <dbReference type="ARBA" id="ARBA00023209"/>
    </source>
</evidence>
<evidence type="ECO:0000256" key="7">
    <source>
        <dbReference type="ARBA" id="ARBA00018337"/>
    </source>
</evidence>
<dbReference type="EC" id="2.7.7.41" evidence="6"/>
<dbReference type="GO" id="GO:0004605">
    <property type="term" value="F:phosphatidate cytidylyltransferase activity"/>
    <property type="evidence" value="ECO:0007669"/>
    <property type="project" value="UniProtKB-EC"/>
</dbReference>
<dbReference type="GO" id="GO:0016024">
    <property type="term" value="P:CDP-diacylglycerol biosynthetic process"/>
    <property type="evidence" value="ECO:0007669"/>
    <property type="project" value="UniProtKB-UniPathway"/>
</dbReference>
<keyword evidence="10" id="KW-0548">Nucleotidyltransferase</keyword>
<evidence type="ECO:0000256" key="12">
    <source>
        <dbReference type="ARBA" id="ARBA00022842"/>
    </source>
</evidence>
<evidence type="ECO:0000256" key="3">
    <source>
        <dbReference type="ARBA" id="ARBA00005119"/>
    </source>
</evidence>
<evidence type="ECO:0000256" key="15">
    <source>
        <dbReference type="ARBA" id="ARBA00023136"/>
    </source>
</evidence>
<evidence type="ECO:0000313" key="21">
    <source>
        <dbReference type="Proteomes" id="UP000276215"/>
    </source>
</evidence>
<dbReference type="PANTHER" id="PTHR13619:SF0">
    <property type="entry name" value="PHOSPHATIDATE CYTIDYLYLTRANSFERASE, MITOCHONDRIAL"/>
    <property type="match status" value="1"/>
</dbReference>
<evidence type="ECO:0000256" key="9">
    <source>
        <dbReference type="ARBA" id="ARBA00022679"/>
    </source>
</evidence>
<keyword evidence="15" id="KW-0472">Membrane</keyword>
<organism evidence="20 21">
    <name type="scientific">Choiromyces venosus 120613-1</name>
    <dbReference type="NCBI Taxonomy" id="1336337"/>
    <lineage>
        <taxon>Eukaryota</taxon>
        <taxon>Fungi</taxon>
        <taxon>Dikarya</taxon>
        <taxon>Ascomycota</taxon>
        <taxon>Pezizomycotina</taxon>
        <taxon>Pezizomycetes</taxon>
        <taxon>Pezizales</taxon>
        <taxon>Tuberaceae</taxon>
        <taxon>Choiromyces</taxon>
    </lineage>
</organism>
<dbReference type="GO" id="GO:0005743">
    <property type="term" value="C:mitochondrial inner membrane"/>
    <property type="evidence" value="ECO:0007669"/>
    <property type="project" value="UniProtKB-SubCell"/>
</dbReference>
<evidence type="ECO:0000313" key="20">
    <source>
        <dbReference type="EMBL" id="RPA92443.1"/>
    </source>
</evidence>
<comment type="pathway">
    <text evidence="3">Phospholipid metabolism; CDP-diacylglycerol biosynthesis; CDP-diacylglycerol from sn-glycerol 3-phosphate: step 3/3.</text>
</comment>
<evidence type="ECO:0000256" key="11">
    <source>
        <dbReference type="ARBA" id="ARBA00022792"/>
    </source>
</evidence>
<comment type="pathway">
    <text evidence="4">Lipid metabolism.</text>
</comment>
<evidence type="ECO:0000256" key="4">
    <source>
        <dbReference type="ARBA" id="ARBA00005189"/>
    </source>
</evidence>
<comment type="subcellular location">
    <subcellularLocation>
        <location evidence="2">Mitochondrion inner membrane</location>
        <topology evidence="2">Peripheral membrane protein</topology>
        <orientation evidence="2">Matrix side</orientation>
    </subcellularLocation>
</comment>
<keyword evidence="12" id="KW-0460">Magnesium</keyword>
<keyword evidence="16" id="KW-0594">Phospholipid biosynthesis</keyword>
<keyword evidence="17" id="KW-1208">Phospholipid metabolism</keyword>
<dbReference type="Proteomes" id="UP000276215">
    <property type="component" value="Unassembled WGS sequence"/>
</dbReference>
<dbReference type="PANTHER" id="PTHR13619">
    <property type="entry name" value="PHOSPHATIDATE CYTIDYLYLTRANSFERASE, MITOCHONDRIAL"/>
    <property type="match status" value="1"/>
</dbReference>